<protein>
    <submittedName>
        <fullName evidence="2">Uncharacterized protein</fullName>
    </submittedName>
</protein>
<dbReference type="AlphaFoldDB" id="A0A9P3FY66"/>
<sequence length="686" mass="77359">MTAKPPPPSVWAPMPKIMEDFRGLSTSEGQRPFQGCNIYVEPLKDGDQPDKEVLSLLEEKRSIQSVFKELITLRDRELQLEALTHAMRRQIERLHYENGRYKAKSTGLDGWRLRLLTELEREKYRLSSNGKSAQKNGKLEPTLMAARGSATPDLSSVKEIKRLPLQSAQSSAATGSAAKPAESTPAQPTGLQDIDRGVMTRILYYVTPPHRLLPYSLTYGPQSPWCAAMRTLKTVAYVSKAWHEAAMLRLYVDVVLRRPGQIIALSRTVRSSPHRFGVIVRNITLCCDVPDSMLRIVRDSLVDLIDYCPYLVGLSFQGAFPVCPILGPGSIPSLFTSFGGDGSYTNLPLPQRILHLGIYNDDYPSQFKPGFLALLDTELPLRTVLSFAIYAGSSSANVEVFPLPFNRLETLTLWSSHSDPYFHIPHWWNMPKLKAIRFRPELTFTKEVEANLTSLFKQHGSKFLNVDFGANLDWPVDNAKFEAQLRVLELCPNLEFLAIRVASPEQAKLLRKSPIFSRSIDHVDLIVKGSLRPAPAVTKSFKYHEGSRWKHVRYVDIYLLRWAPELSYIFSPQHNLPRDFIHIHNYYGLTIKDGPSELALYHSPLYGEDESTSKDDGGSDADSDYCPSSSESSSYDSSDISDLEPDELQDHRTLPSYGRLDTQQITENEALAIYFSTLEHVEAHLS</sequence>
<dbReference type="EMBL" id="BPQB01000002">
    <property type="protein sequence ID" value="GJE85383.1"/>
    <property type="molecule type" value="Genomic_DNA"/>
</dbReference>
<name>A0A9P3FY66_9APHY</name>
<dbReference type="OrthoDB" id="3060996at2759"/>
<evidence type="ECO:0000256" key="1">
    <source>
        <dbReference type="SAM" id="MobiDB-lite"/>
    </source>
</evidence>
<evidence type="ECO:0000313" key="2">
    <source>
        <dbReference type="EMBL" id="GJE85383.1"/>
    </source>
</evidence>
<organism evidence="2 3">
    <name type="scientific">Phanerochaete sordida</name>
    <dbReference type="NCBI Taxonomy" id="48140"/>
    <lineage>
        <taxon>Eukaryota</taxon>
        <taxon>Fungi</taxon>
        <taxon>Dikarya</taxon>
        <taxon>Basidiomycota</taxon>
        <taxon>Agaricomycotina</taxon>
        <taxon>Agaricomycetes</taxon>
        <taxon>Polyporales</taxon>
        <taxon>Phanerochaetaceae</taxon>
        <taxon>Phanerochaete</taxon>
    </lineage>
</organism>
<feature type="compositionally biased region" description="Low complexity" evidence="1">
    <location>
        <begin position="624"/>
        <end position="638"/>
    </location>
</feature>
<keyword evidence="3" id="KW-1185">Reference proteome</keyword>
<evidence type="ECO:0000313" key="3">
    <source>
        <dbReference type="Proteomes" id="UP000703269"/>
    </source>
</evidence>
<accession>A0A9P3FY66</accession>
<feature type="region of interest" description="Disordered" evidence="1">
    <location>
        <begin position="168"/>
        <end position="192"/>
    </location>
</feature>
<proteinExistence type="predicted"/>
<feature type="region of interest" description="Disordered" evidence="1">
    <location>
        <begin position="609"/>
        <end position="661"/>
    </location>
</feature>
<comment type="caution">
    <text evidence="2">The sequence shown here is derived from an EMBL/GenBank/DDBJ whole genome shotgun (WGS) entry which is preliminary data.</text>
</comment>
<reference evidence="2 3" key="1">
    <citation type="submission" date="2021-08" db="EMBL/GenBank/DDBJ databases">
        <title>Draft Genome Sequence of Phanerochaete sordida strain YK-624.</title>
        <authorList>
            <person name="Mori T."/>
            <person name="Dohra H."/>
            <person name="Suzuki T."/>
            <person name="Kawagishi H."/>
            <person name="Hirai H."/>
        </authorList>
    </citation>
    <scope>NUCLEOTIDE SEQUENCE [LARGE SCALE GENOMIC DNA]</scope>
    <source>
        <strain evidence="2 3">YK-624</strain>
    </source>
</reference>
<dbReference type="Proteomes" id="UP000703269">
    <property type="component" value="Unassembled WGS sequence"/>
</dbReference>
<feature type="compositionally biased region" description="Low complexity" evidence="1">
    <location>
        <begin position="168"/>
        <end position="178"/>
    </location>
</feature>
<gene>
    <name evidence="2" type="ORF">PsYK624_014620</name>
</gene>